<dbReference type="Proteomes" id="UP000308444">
    <property type="component" value="Unassembled WGS sequence"/>
</dbReference>
<dbReference type="InterPro" id="IPR005311">
    <property type="entry name" value="PBP_dimer"/>
</dbReference>
<dbReference type="AlphaFoldDB" id="A0A9X9F229"/>
<comment type="catalytic activity">
    <reaction evidence="11">
        <text>Preferential cleavage: (Ac)2-L-Lys-D-Ala-|-D-Ala. Also transpeptidation of peptidyl-alanyl moieties that are N-acyl substituents of D-alanine.</text>
        <dbReference type="EC" id="3.4.16.4"/>
    </reaction>
</comment>
<feature type="domain" description="Penicillin-binding protein dimerisation" evidence="12">
    <location>
        <begin position="22"/>
        <end position="111"/>
    </location>
</feature>
<keyword evidence="9" id="KW-1133">Transmembrane helix</keyword>
<reference evidence="13 14" key="1">
    <citation type="journal article" date="2019" name="Environ. Microbiol.">
        <title>An active ?-lactamase is a part of an orchestrated cell wall stress resistance network of Bacillus subtilis and related rhizosphere species.</title>
        <authorList>
            <person name="Bucher T."/>
            <person name="Keren-Paz A."/>
            <person name="Hausser J."/>
            <person name="Olender T."/>
            <person name="Cytryn E."/>
            <person name="Kolodkin-Gal I."/>
        </authorList>
    </citation>
    <scope>NUCLEOTIDE SEQUENCE [LARGE SCALE GENOMIC DNA]</scope>
    <source>
        <strain evidence="13 14">I32</strain>
    </source>
</reference>
<sequence length="155" mass="17902">FDGETYKNEVEKRENATVGLSVPRGKIFDREGNPVVDNKSLRTITYTKVKGVKQEEILKSARQLADIIEMPQEDIDKLTETDKKDFWMQLNPELAQDLVSKKEIDKFRDKDITGKKLDKKIEDLKRKRVTDKNLQELTAKDIEVLAIKSKMTSGF</sequence>
<keyword evidence="5" id="KW-1003">Cell membrane</keyword>
<dbReference type="PANTHER" id="PTHR30627:SF2">
    <property type="entry name" value="PEPTIDOGLYCAN D,D-TRANSPEPTIDASE MRDA"/>
    <property type="match status" value="1"/>
</dbReference>
<keyword evidence="10" id="KW-0961">Cell wall biogenesis/degradation</keyword>
<dbReference type="GO" id="GO:0071555">
    <property type="term" value="P:cell wall organization"/>
    <property type="evidence" value="ECO:0007669"/>
    <property type="project" value="UniProtKB-KW"/>
</dbReference>
<dbReference type="GO" id="GO:0005886">
    <property type="term" value="C:plasma membrane"/>
    <property type="evidence" value="ECO:0007669"/>
    <property type="project" value="UniProtKB-SubCell"/>
</dbReference>
<evidence type="ECO:0000313" key="13">
    <source>
        <dbReference type="EMBL" id="TKI87660.1"/>
    </source>
</evidence>
<organism evidence="13 14">
    <name type="scientific">Bacillus cereus</name>
    <dbReference type="NCBI Taxonomy" id="1396"/>
    <lineage>
        <taxon>Bacteria</taxon>
        <taxon>Bacillati</taxon>
        <taxon>Bacillota</taxon>
        <taxon>Bacilli</taxon>
        <taxon>Bacillales</taxon>
        <taxon>Bacillaceae</taxon>
        <taxon>Bacillus</taxon>
        <taxon>Bacillus cereus group</taxon>
    </lineage>
</organism>
<gene>
    <name evidence="13" type="ORF">FC695_38720</name>
</gene>
<keyword evidence="8" id="KW-0573">Peptidoglycan synthesis</keyword>
<evidence type="ECO:0000256" key="6">
    <source>
        <dbReference type="ARBA" id="ARBA00022692"/>
    </source>
</evidence>
<evidence type="ECO:0000256" key="4">
    <source>
        <dbReference type="ARBA" id="ARBA00012448"/>
    </source>
</evidence>
<feature type="non-terminal residue" evidence="13">
    <location>
        <position position="155"/>
    </location>
</feature>
<evidence type="ECO:0000256" key="3">
    <source>
        <dbReference type="ARBA" id="ARBA00004752"/>
    </source>
</evidence>
<dbReference type="GO" id="GO:0008360">
    <property type="term" value="P:regulation of cell shape"/>
    <property type="evidence" value="ECO:0007669"/>
    <property type="project" value="UniProtKB-KW"/>
</dbReference>
<proteinExistence type="predicted"/>
<evidence type="ECO:0000256" key="10">
    <source>
        <dbReference type="ARBA" id="ARBA00023316"/>
    </source>
</evidence>
<dbReference type="InterPro" id="IPR050515">
    <property type="entry name" value="Beta-lactam/transpept"/>
</dbReference>
<dbReference type="InterPro" id="IPR036138">
    <property type="entry name" value="PBP_dimer_sf"/>
</dbReference>
<evidence type="ECO:0000256" key="2">
    <source>
        <dbReference type="ARBA" id="ARBA00004236"/>
    </source>
</evidence>
<evidence type="ECO:0000256" key="7">
    <source>
        <dbReference type="ARBA" id="ARBA00022960"/>
    </source>
</evidence>
<dbReference type="EMBL" id="SZOH01004216">
    <property type="protein sequence ID" value="TKI87660.1"/>
    <property type="molecule type" value="Genomic_DNA"/>
</dbReference>
<keyword evidence="9" id="KW-0472">Membrane</keyword>
<evidence type="ECO:0000256" key="8">
    <source>
        <dbReference type="ARBA" id="ARBA00022984"/>
    </source>
</evidence>
<dbReference type="GO" id="GO:0009002">
    <property type="term" value="F:serine-type D-Ala-D-Ala carboxypeptidase activity"/>
    <property type="evidence" value="ECO:0007669"/>
    <property type="project" value="UniProtKB-EC"/>
</dbReference>
<dbReference type="GO" id="GO:0008658">
    <property type="term" value="F:penicillin binding"/>
    <property type="evidence" value="ECO:0007669"/>
    <property type="project" value="InterPro"/>
</dbReference>
<comment type="caution">
    <text evidence="13">The sequence shown here is derived from an EMBL/GenBank/DDBJ whole genome shotgun (WGS) entry which is preliminary data.</text>
</comment>
<comment type="subcellular location">
    <subcellularLocation>
        <location evidence="2">Cell membrane</location>
    </subcellularLocation>
    <subcellularLocation>
        <location evidence="1">Membrane</location>
        <topology evidence="1">Single-pass membrane protein</topology>
    </subcellularLocation>
</comment>
<feature type="non-terminal residue" evidence="13">
    <location>
        <position position="1"/>
    </location>
</feature>
<keyword evidence="7" id="KW-0133">Cell shape</keyword>
<dbReference type="SUPFAM" id="SSF56519">
    <property type="entry name" value="Penicillin binding protein dimerisation domain"/>
    <property type="match status" value="1"/>
</dbReference>
<keyword evidence="6" id="KW-0812">Transmembrane</keyword>
<comment type="pathway">
    <text evidence="3">Cell wall biogenesis; peptidoglycan biosynthesis.</text>
</comment>
<name>A0A9X9F229_BACCE</name>
<evidence type="ECO:0000256" key="5">
    <source>
        <dbReference type="ARBA" id="ARBA00022475"/>
    </source>
</evidence>
<protein>
    <recommendedName>
        <fullName evidence="4">serine-type D-Ala-D-Ala carboxypeptidase</fullName>
        <ecNumber evidence="4">3.4.16.4</ecNumber>
    </recommendedName>
</protein>
<dbReference type="GO" id="GO:0071972">
    <property type="term" value="F:peptidoglycan L,D-transpeptidase activity"/>
    <property type="evidence" value="ECO:0007669"/>
    <property type="project" value="TreeGrafter"/>
</dbReference>
<evidence type="ECO:0000256" key="11">
    <source>
        <dbReference type="ARBA" id="ARBA00034000"/>
    </source>
</evidence>
<dbReference type="PANTHER" id="PTHR30627">
    <property type="entry name" value="PEPTIDOGLYCAN D,D-TRANSPEPTIDASE"/>
    <property type="match status" value="1"/>
</dbReference>
<dbReference type="EC" id="3.4.16.4" evidence="4"/>
<dbReference type="GO" id="GO:0009252">
    <property type="term" value="P:peptidoglycan biosynthetic process"/>
    <property type="evidence" value="ECO:0007669"/>
    <property type="project" value="UniProtKB-KW"/>
</dbReference>
<accession>A0A9X9F229</accession>
<evidence type="ECO:0000259" key="12">
    <source>
        <dbReference type="Pfam" id="PF03717"/>
    </source>
</evidence>
<evidence type="ECO:0000313" key="14">
    <source>
        <dbReference type="Proteomes" id="UP000308444"/>
    </source>
</evidence>
<evidence type="ECO:0000256" key="1">
    <source>
        <dbReference type="ARBA" id="ARBA00004167"/>
    </source>
</evidence>
<evidence type="ECO:0000256" key="9">
    <source>
        <dbReference type="ARBA" id="ARBA00022989"/>
    </source>
</evidence>
<dbReference type="Gene3D" id="1.10.10.1230">
    <property type="entry name" value="Penicillin-binding protein, N-terminal non-catalytic domain, head sub-domain"/>
    <property type="match status" value="1"/>
</dbReference>
<dbReference type="Pfam" id="PF03717">
    <property type="entry name" value="PBP_dimer"/>
    <property type="match status" value="1"/>
</dbReference>